<dbReference type="PANTHER" id="PTHR36933">
    <property type="entry name" value="SLL0788 PROTEIN"/>
    <property type="match status" value="1"/>
</dbReference>
<dbReference type="InterPro" id="IPR006311">
    <property type="entry name" value="TAT_signal"/>
</dbReference>
<sequence length="196" mass="21324">MSTRRSRRRRSLTATLLVSAMLTAGCSSVAAAPPPVHAMGVGSDRGDADVRFSQEMISHHRCTIRLAGLVKDRTDDPYVRDLAAALVRGESADIELMTGWLRSWKAEVPAEGDPDDHGAHDMPGMVSAAQFSSLERRSGAGFDRMWLTVLGRHLDSGVRMSQVVIALGRHRPTARMAGRLVTEQRARIKEIGAKLG</sequence>
<proteinExistence type="predicted"/>
<dbReference type="Gene3D" id="1.20.1260.10">
    <property type="match status" value="1"/>
</dbReference>
<reference evidence="4" key="1">
    <citation type="journal article" date="2019" name="Int. J. Syst. Evol. Microbiol.">
        <title>The Global Catalogue of Microorganisms (GCM) 10K type strain sequencing project: providing services to taxonomists for standard genome sequencing and annotation.</title>
        <authorList>
            <consortium name="The Broad Institute Genomics Platform"/>
            <consortium name="The Broad Institute Genome Sequencing Center for Infectious Disease"/>
            <person name="Wu L."/>
            <person name="Ma J."/>
        </authorList>
    </citation>
    <scope>NUCLEOTIDE SEQUENCE [LARGE SCALE GENOMIC DNA]</scope>
    <source>
        <strain evidence="4">JCM 3106</strain>
    </source>
</reference>
<keyword evidence="4" id="KW-1185">Reference proteome</keyword>
<feature type="domain" description="DUF305" evidence="2">
    <location>
        <begin position="49"/>
        <end position="191"/>
    </location>
</feature>
<evidence type="ECO:0000256" key="1">
    <source>
        <dbReference type="SAM" id="SignalP"/>
    </source>
</evidence>
<keyword evidence="1" id="KW-0732">Signal</keyword>
<dbReference type="PROSITE" id="PS51257">
    <property type="entry name" value="PROKAR_LIPOPROTEIN"/>
    <property type="match status" value="1"/>
</dbReference>
<dbReference type="RefSeq" id="WP_344907192.1">
    <property type="nucleotide sequence ID" value="NZ_BAAAWD010000030.1"/>
</dbReference>
<dbReference type="PANTHER" id="PTHR36933:SF1">
    <property type="entry name" value="SLL0788 PROTEIN"/>
    <property type="match status" value="1"/>
</dbReference>
<dbReference type="PROSITE" id="PS51318">
    <property type="entry name" value="TAT"/>
    <property type="match status" value="1"/>
</dbReference>
<accession>A0ABP6LHN5</accession>
<organism evidence="3 4">
    <name type="scientific">Streptosporangium longisporum</name>
    <dbReference type="NCBI Taxonomy" id="46187"/>
    <lineage>
        <taxon>Bacteria</taxon>
        <taxon>Bacillati</taxon>
        <taxon>Actinomycetota</taxon>
        <taxon>Actinomycetes</taxon>
        <taxon>Streptosporangiales</taxon>
        <taxon>Streptosporangiaceae</taxon>
        <taxon>Streptosporangium</taxon>
    </lineage>
</organism>
<gene>
    <name evidence="3" type="ORF">GCM10017559_80340</name>
</gene>
<dbReference type="Pfam" id="PF03713">
    <property type="entry name" value="DUF305"/>
    <property type="match status" value="1"/>
</dbReference>
<evidence type="ECO:0000313" key="4">
    <source>
        <dbReference type="Proteomes" id="UP001499930"/>
    </source>
</evidence>
<evidence type="ECO:0000259" key="2">
    <source>
        <dbReference type="Pfam" id="PF03713"/>
    </source>
</evidence>
<dbReference type="InterPro" id="IPR005183">
    <property type="entry name" value="DUF305_CopM-like"/>
</dbReference>
<protein>
    <recommendedName>
        <fullName evidence="2">DUF305 domain-containing protein</fullName>
    </recommendedName>
</protein>
<dbReference type="InterPro" id="IPR012347">
    <property type="entry name" value="Ferritin-like"/>
</dbReference>
<dbReference type="Proteomes" id="UP001499930">
    <property type="component" value="Unassembled WGS sequence"/>
</dbReference>
<dbReference type="EMBL" id="BAAAWD010000030">
    <property type="protein sequence ID" value="GAA3039919.1"/>
    <property type="molecule type" value="Genomic_DNA"/>
</dbReference>
<name>A0ABP6LHN5_9ACTN</name>
<feature type="signal peptide" evidence="1">
    <location>
        <begin position="1"/>
        <end position="31"/>
    </location>
</feature>
<comment type="caution">
    <text evidence="3">The sequence shown here is derived from an EMBL/GenBank/DDBJ whole genome shotgun (WGS) entry which is preliminary data.</text>
</comment>
<evidence type="ECO:0000313" key="3">
    <source>
        <dbReference type="EMBL" id="GAA3039919.1"/>
    </source>
</evidence>
<feature type="chain" id="PRO_5047201020" description="DUF305 domain-containing protein" evidence="1">
    <location>
        <begin position="32"/>
        <end position="196"/>
    </location>
</feature>